<dbReference type="AlphaFoldDB" id="A0A127M5B8"/>
<proteinExistence type="predicted"/>
<evidence type="ECO:0000313" key="2">
    <source>
        <dbReference type="Proteomes" id="UP000074119"/>
    </source>
</evidence>
<gene>
    <name evidence="1" type="ORF">AZF00_08570</name>
</gene>
<accession>A0A127M5B8</accession>
<dbReference type="RefSeq" id="WP_008247967.1">
    <property type="nucleotide sequence ID" value="NZ_CP014544.1"/>
</dbReference>
<organism evidence="1 2">
    <name type="scientific">Zhongshania aliphaticivorans</name>
    <dbReference type="NCBI Taxonomy" id="1470434"/>
    <lineage>
        <taxon>Bacteria</taxon>
        <taxon>Pseudomonadati</taxon>
        <taxon>Pseudomonadota</taxon>
        <taxon>Gammaproteobacteria</taxon>
        <taxon>Cellvibrionales</taxon>
        <taxon>Spongiibacteraceae</taxon>
        <taxon>Zhongshania</taxon>
    </lineage>
</organism>
<protein>
    <recommendedName>
        <fullName evidence="3">ATPase</fullName>
    </recommendedName>
</protein>
<dbReference type="KEGG" id="zal:AZF00_08570"/>
<evidence type="ECO:0008006" key="3">
    <source>
        <dbReference type="Google" id="ProtNLM"/>
    </source>
</evidence>
<sequence length="152" mass="17348">MHIETIQDIVEWSAAFHRSFRTHLQASVATSQDERAKMLSHYIGDHQLNLAKTIDALTPTESANALGTWCTEYFNEQPLPNTAKINPRWAELSADEIFSDVNGIYEQLVDLYRYLLSRCAATPASETLQQLIDIHEHQLKLMAHSVNRLQDI</sequence>
<reference evidence="1 2" key="1">
    <citation type="submission" date="2015-12" db="EMBL/GenBank/DDBJ databases">
        <authorList>
            <person name="Shamseldin A."/>
            <person name="Moawad H."/>
            <person name="Abd El-Rahim W.M."/>
            <person name="Sadowsky M.J."/>
        </authorList>
    </citation>
    <scope>NUCLEOTIDE SEQUENCE [LARGE SCALE GENOMIC DNA]</scope>
    <source>
        <strain evidence="1 2">SM2</strain>
    </source>
</reference>
<dbReference type="EMBL" id="CP014544">
    <property type="protein sequence ID" value="AMO68356.1"/>
    <property type="molecule type" value="Genomic_DNA"/>
</dbReference>
<evidence type="ECO:0000313" key="1">
    <source>
        <dbReference type="EMBL" id="AMO68356.1"/>
    </source>
</evidence>
<name>A0A127M5B8_9GAMM</name>
<dbReference type="Proteomes" id="UP000074119">
    <property type="component" value="Chromosome"/>
</dbReference>